<comment type="subunit">
    <text evidence="7">Interacts directly with the sensor histidine kinase ComP and stimulates its activity.</text>
</comment>
<comment type="caution">
    <text evidence="10">The sequence shown here is derived from an EMBL/GenBank/DDBJ whole genome shotgun (WGS) entry which is preliminary data.</text>
</comment>
<proteinExistence type="predicted"/>
<comment type="subcellular location">
    <subcellularLocation>
        <location evidence="1">Secreted</location>
    </subcellularLocation>
</comment>
<keyword evidence="4" id="KW-0178">Competence</keyword>
<evidence type="ECO:0000256" key="8">
    <source>
        <dbReference type="ARBA" id="ARBA00029545"/>
    </source>
</evidence>
<dbReference type="Pfam" id="PF05952">
    <property type="entry name" value="ComX"/>
    <property type="match status" value="1"/>
</dbReference>
<evidence type="ECO:0000256" key="9">
    <source>
        <dbReference type="ARBA" id="ARBA00030321"/>
    </source>
</evidence>
<evidence type="ECO:0000256" key="7">
    <source>
        <dbReference type="ARBA" id="ARBA00029483"/>
    </source>
</evidence>
<evidence type="ECO:0000313" key="10">
    <source>
        <dbReference type="EMBL" id="KAA6450469.1"/>
    </source>
</evidence>
<keyword evidence="2" id="KW-0964">Secreted</keyword>
<organism evidence="10 11">
    <name type="scientific">Bacillus swezeyi</name>
    <dbReference type="NCBI Taxonomy" id="1925020"/>
    <lineage>
        <taxon>Bacteria</taxon>
        <taxon>Bacillati</taxon>
        <taxon>Bacillota</taxon>
        <taxon>Bacilli</taxon>
        <taxon>Bacillales</taxon>
        <taxon>Bacillaceae</taxon>
        <taxon>Bacillus</taxon>
    </lineage>
</organism>
<dbReference type="GO" id="GO:0030420">
    <property type="term" value="P:establishment of competence for transformation"/>
    <property type="evidence" value="ECO:0007669"/>
    <property type="project" value="UniProtKB-KW"/>
</dbReference>
<dbReference type="GO" id="GO:0005186">
    <property type="term" value="F:pheromone activity"/>
    <property type="evidence" value="ECO:0007669"/>
    <property type="project" value="UniProtKB-KW"/>
</dbReference>
<dbReference type="EMBL" id="QSND01000002">
    <property type="protein sequence ID" value="KAA6450469.1"/>
    <property type="molecule type" value="Genomic_DNA"/>
</dbReference>
<accession>A0A5M8RQU9</accession>
<dbReference type="AlphaFoldDB" id="A0A5M8RQU9"/>
<evidence type="ECO:0000256" key="6">
    <source>
        <dbReference type="ARBA" id="ARBA00023289"/>
    </source>
</evidence>
<evidence type="ECO:0000256" key="2">
    <source>
        <dbReference type="ARBA" id="ARBA00022525"/>
    </source>
</evidence>
<dbReference type="InterPro" id="IPR009233">
    <property type="entry name" value="Competence_ComX_Bacillus"/>
</dbReference>
<name>A0A5M8RQU9_9BACI</name>
<dbReference type="Proteomes" id="UP000324326">
    <property type="component" value="Unassembled WGS sequence"/>
</dbReference>
<evidence type="ECO:0000256" key="5">
    <source>
        <dbReference type="ARBA" id="ARBA00023288"/>
    </source>
</evidence>
<evidence type="ECO:0000313" key="11">
    <source>
        <dbReference type="Proteomes" id="UP000324326"/>
    </source>
</evidence>
<evidence type="ECO:0000256" key="3">
    <source>
        <dbReference type="ARBA" id="ARBA00023044"/>
    </source>
</evidence>
<keyword evidence="6" id="KW-0636">Prenylation</keyword>
<gene>
    <name evidence="10" type="ORF">DX927_06230</name>
</gene>
<keyword evidence="5" id="KW-0449">Lipoprotein</keyword>
<reference evidence="10 11" key="1">
    <citation type="submission" date="2018-08" db="EMBL/GenBank/DDBJ databases">
        <title>Bacillus phenotypic plasticity.</title>
        <authorList>
            <person name="Hurtado E."/>
        </authorList>
    </citation>
    <scope>NUCLEOTIDE SEQUENCE [LARGE SCALE GENOMIC DNA]</scope>
    <source>
        <strain evidence="10 11">427</strain>
    </source>
</reference>
<sequence>MQDIVSFLLENPDVLKQVVNGDACLLGIDPEKTGVVVDSIRLLGKSWGGGGFWI</sequence>
<dbReference type="RefSeq" id="WP_148956445.1">
    <property type="nucleotide sequence ID" value="NZ_QSND01000002.1"/>
</dbReference>
<keyword evidence="3" id="KW-0588">Pheromone</keyword>
<evidence type="ECO:0000256" key="1">
    <source>
        <dbReference type="ARBA" id="ARBA00004613"/>
    </source>
</evidence>
<evidence type="ECO:0000256" key="4">
    <source>
        <dbReference type="ARBA" id="ARBA00023287"/>
    </source>
</evidence>
<protein>
    <recommendedName>
        <fullName evidence="8">ComX pheromone</fullName>
    </recommendedName>
    <alternativeName>
        <fullName evidence="9">Competence pheromone</fullName>
    </alternativeName>
</protein>
<dbReference type="GO" id="GO:0005576">
    <property type="term" value="C:extracellular region"/>
    <property type="evidence" value="ECO:0007669"/>
    <property type="project" value="UniProtKB-SubCell"/>
</dbReference>